<dbReference type="GO" id="GO:0044877">
    <property type="term" value="F:protein-containing complex binding"/>
    <property type="evidence" value="ECO:0007669"/>
    <property type="project" value="InterPro"/>
</dbReference>
<dbReference type="EMBL" id="JH818444">
    <property type="protein sequence ID" value="EKC41952.1"/>
    <property type="molecule type" value="Genomic_DNA"/>
</dbReference>
<reference evidence="1" key="1">
    <citation type="journal article" date="2012" name="Nature">
        <title>The oyster genome reveals stress adaptation and complexity of shell formation.</title>
        <authorList>
            <person name="Zhang G."/>
            <person name="Fang X."/>
            <person name="Guo X."/>
            <person name="Li L."/>
            <person name="Luo R."/>
            <person name="Xu F."/>
            <person name="Yang P."/>
            <person name="Zhang L."/>
            <person name="Wang X."/>
            <person name="Qi H."/>
            <person name="Xiong Z."/>
            <person name="Que H."/>
            <person name="Xie Y."/>
            <person name="Holland P.W."/>
            <person name="Paps J."/>
            <person name="Zhu Y."/>
            <person name="Wu F."/>
            <person name="Chen Y."/>
            <person name="Wang J."/>
            <person name="Peng C."/>
            <person name="Meng J."/>
            <person name="Yang L."/>
            <person name="Liu J."/>
            <person name="Wen B."/>
            <person name="Zhang N."/>
            <person name="Huang Z."/>
            <person name="Zhu Q."/>
            <person name="Feng Y."/>
            <person name="Mount A."/>
            <person name="Hedgecock D."/>
            <person name="Xu Z."/>
            <person name="Liu Y."/>
            <person name="Domazet-Loso T."/>
            <person name="Du Y."/>
            <person name="Sun X."/>
            <person name="Zhang S."/>
            <person name="Liu B."/>
            <person name="Cheng P."/>
            <person name="Jiang X."/>
            <person name="Li J."/>
            <person name="Fan D."/>
            <person name="Wang W."/>
            <person name="Fu W."/>
            <person name="Wang T."/>
            <person name="Wang B."/>
            <person name="Zhang J."/>
            <person name="Peng Z."/>
            <person name="Li Y."/>
            <person name="Li N."/>
            <person name="Wang J."/>
            <person name="Chen M."/>
            <person name="He Y."/>
            <person name="Tan F."/>
            <person name="Song X."/>
            <person name="Zheng Q."/>
            <person name="Huang R."/>
            <person name="Yang H."/>
            <person name="Du X."/>
            <person name="Chen L."/>
            <person name="Yang M."/>
            <person name="Gaffney P.M."/>
            <person name="Wang S."/>
            <person name="Luo L."/>
            <person name="She Z."/>
            <person name="Ming Y."/>
            <person name="Huang W."/>
            <person name="Zhang S."/>
            <person name="Huang B."/>
            <person name="Zhang Y."/>
            <person name="Qu T."/>
            <person name="Ni P."/>
            <person name="Miao G."/>
            <person name="Wang J."/>
            <person name="Wang Q."/>
            <person name="Steinberg C.E."/>
            <person name="Wang H."/>
            <person name="Li N."/>
            <person name="Qian L."/>
            <person name="Zhang G."/>
            <person name="Li Y."/>
            <person name="Yang H."/>
            <person name="Liu X."/>
            <person name="Wang J."/>
            <person name="Yin Y."/>
            <person name="Wang J."/>
        </authorList>
    </citation>
    <scope>NUCLEOTIDE SEQUENCE [LARGE SCALE GENOMIC DNA]</scope>
    <source>
        <strain evidence="1">05x7-T-G4-1.051#20</strain>
    </source>
</reference>
<protein>
    <submittedName>
        <fullName evidence="1">Uncharacterized protein</fullName>
    </submittedName>
</protein>
<dbReference type="InterPro" id="IPR010797">
    <property type="entry name" value="Pex26"/>
</dbReference>
<dbReference type="GO" id="GO:0045046">
    <property type="term" value="P:protein import into peroxisome membrane"/>
    <property type="evidence" value="ECO:0007669"/>
    <property type="project" value="InterPro"/>
</dbReference>
<dbReference type="HOGENOM" id="CLU_118750_0_0_1"/>
<dbReference type="InParanoid" id="K1QYA0"/>
<dbReference type="Pfam" id="PF07163">
    <property type="entry name" value="Pex26"/>
    <property type="match status" value="1"/>
</dbReference>
<evidence type="ECO:0000313" key="1">
    <source>
        <dbReference type="EMBL" id="EKC41952.1"/>
    </source>
</evidence>
<organism evidence="1">
    <name type="scientific">Magallana gigas</name>
    <name type="common">Pacific oyster</name>
    <name type="synonym">Crassostrea gigas</name>
    <dbReference type="NCBI Taxonomy" id="29159"/>
    <lineage>
        <taxon>Eukaryota</taxon>
        <taxon>Metazoa</taxon>
        <taxon>Spiralia</taxon>
        <taxon>Lophotrochozoa</taxon>
        <taxon>Mollusca</taxon>
        <taxon>Bivalvia</taxon>
        <taxon>Autobranchia</taxon>
        <taxon>Pteriomorphia</taxon>
        <taxon>Ostreida</taxon>
        <taxon>Ostreoidea</taxon>
        <taxon>Ostreidae</taxon>
        <taxon>Magallana</taxon>
    </lineage>
</organism>
<sequence length="199" mass="22851">MKRENLPNLKSITIEKSPKITCATLKDWNLDINITITVNRKRCGQNSALANIWLRNRDNYTDPEYSHIVDIYVQRVMFPWKLHSLVPAFLDTCLGLDATQRQLMMQDYAVVIEKEIKTSTDKDDDKSPSSVKSLPISESDKGEPEGVWAYIRRLSALLFRRIQPYNLTAILSVAFIILAFLSLRFNKGFKVQSYCCGND</sequence>
<dbReference type="GO" id="GO:0005778">
    <property type="term" value="C:peroxisomal membrane"/>
    <property type="evidence" value="ECO:0007669"/>
    <property type="project" value="InterPro"/>
</dbReference>
<accession>K1QYA0</accession>
<gene>
    <name evidence="1" type="ORF">CGI_10028132</name>
</gene>
<name>K1QYA0_MAGGI</name>
<dbReference type="AlphaFoldDB" id="K1QYA0"/>
<proteinExistence type="predicted"/>